<feature type="compositionally biased region" description="Low complexity" evidence="3">
    <location>
        <begin position="239"/>
        <end position="270"/>
    </location>
</feature>
<gene>
    <name evidence="5" type="ORF">MBM_00571</name>
</gene>
<name>K1XLL6_MARBU</name>
<reference evidence="5 6" key="1">
    <citation type="journal article" date="2012" name="BMC Genomics">
        <title>Sequencing the genome of Marssonina brunnea reveals fungus-poplar co-evolution.</title>
        <authorList>
            <person name="Zhu S."/>
            <person name="Cao Y.-Z."/>
            <person name="Jiang C."/>
            <person name="Tan B.-Y."/>
            <person name="Wang Z."/>
            <person name="Feng S."/>
            <person name="Zhang L."/>
            <person name="Su X.-H."/>
            <person name="Brejova B."/>
            <person name="Vinar T."/>
            <person name="Xu M."/>
            <person name="Wang M.-X."/>
            <person name="Zhang S.-G."/>
            <person name="Huang M.-R."/>
            <person name="Wu R."/>
            <person name="Zhou Y."/>
        </authorList>
    </citation>
    <scope>NUCLEOTIDE SEQUENCE [LARGE SCALE GENOMIC DNA]</scope>
    <source>
        <strain evidence="5 6">MB_m1</strain>
    </source>
</reference>
<evidence type="ECO:0000256" key="3">
    <source>
        <dbReference type="SAM" id="MobiDB-lite"/>
    </source>
</evidence>
<evidence type="ECO:0000256" key="2">
    <source>
        <dbReference type="ARBA" id="ARBA00023157"/>
    </source>
</evidence>
<dbReference type="SMART" id="SM01110">
    <property type="entry name" value="Cutinase"/>
    <property type="match status" value="1"/>
</dbReference>
<evidence type="ECO:0000313" key="6">
    <source>
        <dbReference type="Proteomes" id="UP000006753"/>
    </source>
</evidence>
<dbReference type="InterPro" id="IPR000675">
    <property type="entry name" value="Cutinase/axe"/>
</dbReference>
<dbReference type="HOGENOM" id="CLU_040058_4_1_1"/>
<dbReference type="Gene3D" id="3.40.50.1820">
    <property type="entry name" value="alpha/beta hydrolase"/>
    <property type="match status" value="1"/>
</dbReference>
<organism evidence="5 6">
    <name type="scientific">Marssonina brunnea f. sp. multigermtubi (strain MB_m1)</name>
    <name type="common">Marssonina leaf spot fungus</name>
    <dbReference type="NCBI Taxonomy" id="1072389"/>
    <lineage>
        <taxon>Eukaryota</taxon>
        <taxon>Fungi</taxon>
        <taxon>Dikarya</taxon>
        <taxon>Ascomycota</taxon>
        <taxon>Pezizomycotina</taxon>
        <taxon>Leotiomycetes</taxon>
        <taxon>Helotiales</taxon>
        <taxon>Drepanopezizaceae</taxon>
        <taxon>Drepanopeziza</taxon>
    </lineage>
</organism>
<proteinExistence type="predicted"/>
<feature type="signal peptide" evidence="4">
    <location>
        <begin position="1"/>
        <end position="21"/>
    </location>
</feature>
<dbReference type="Pfam" id="PF01083">
    <property type="entry name" value="Cutinase"/>
    <property type="match status" value="1"/>
</dbReference>
<keyword evidence="2" id="KW-1015">Disulfide bond</keyword>
<dbReference type="OrthoDB" id="6020543at2759"/>
<dbReference type="InParanoid" id="K1XLL6"/>
<feature type="region of interest" description="Disordered" evidence="3">
    <location>
        <begin position="239"/>
        <end position="274"/>
    </location>
</feature>
<keyword evidence="6" id="KW-1185">Reference proteome</keyword>
<dbReference type="AlphaFoldDB" id="K1XLL6"/>
<evidence type="ECO:0000313" key="5">
    <source>
        <dbReference type="EMBL" id="EKD21458.1"/>
    </source>
</evidence>
<dbReference type="PANTHER" id="PTHR33630:SF9">
    <property type="entry name" value="CUTINASE 4"/>
    <property type="match status" value="1"/>
</dbReference>
<dbReference type="GO" id="GO:0052689">
    <property type="term" value="F:carboxylic ester hydrolase activity"/>
    <property type="evidence" value="ECO:0007669"/>
    <property type="project" value="UniProtKB-ARBA"/>
</dbReference>
<dbReference type="eggNOG" id="ENOG502SQ4D">
    <property type="taxonomic scope" value="Eukaryota"/>
</dbReference>
<protein>
    <submittedName>
        <fullName evidence="5">Cutinase</fullName>
    </submittedName>
</protein>
<sequence length="297" mass="30407">MRSSTFLSVVAGGFLAQLASASALGRRQASNTTACATSVHMIVARASTEMPGQGIIGAVATKVQNAMSGSDSEAVVYPATLTDYQASEASGVAAMTKLIEEYTARCPDTKIALMGYSQGAQVVGDVLCGTSQANFNTTKPIAEKYQKNIVAVIQMGDPSHMPNFPQDVGNATKAGIFPRPDTAACKNLEPMTKAYCNADDRFCDSGNSVPVHLAYVQNFGTQAADFVMKMVMGNSTMSTGTGSGTATTSSGSTPKGSGSPSATATAKPTTNGGAERAGVNSAAAWIAALVLGVILYL</sequence>
<evidence type="ECO:0000256" key="1">
    <source>
        <dbReference type="ARBA" id="ARBA00022801"/>
    </source>
</evidence>
<evidence type="ECO:0000256" key="4">
    <source>
        <dbReference type="SAM" id="SignalP"/>
    </source>
</evidence>
<dbReference type="SUPFAM" id="SSF53474">
    <property type="entry name" value="alpha/beta-Hydrolases"/>
    <property type="match status" value="1"/>
</dbReference>
<dbReference type="OMA" id="FGDPTHV"/>
<feature type="chain" id="PRO_5003855486" evidence="4">
    <location>
        <begin position="22"/>
        <end position="297"/>
    </location>
</feature>
<dbReference type="EMBL" id="JH921428">
    <property type="protein sequence ID" value="EKD21458.1"/>
    <property type="molecule type" value="Genomic_DNA"/>
</dbReference>
<dbReference type="GeneID" id="18756506"/>
<keyword evidence="1" id="KW-0378">Hydrolase</keyword>
<dbReference type="Proteomes" id="UP000006753">
    <property type="component" value="Unassembled WGS sequence"/>
</dbReference>
<dbReference type="KEGG" id="mbe:MBM_00571"/>
<dbReference type="PANTHER" id="PTHR33630">
    <property type="entry name" value="CUTINASE RV1984C-RELATED-RELATED"/>
    <property type="match status" value="1"/>
</dbReference>
<keyword evidence="4" id="KW-0732">Signal</keyword>
<dbReference type="InterPro" id="IPR029058">
    <property type="entry name" value="AB_hydrolase_fold"/>
</dbReference>
<accession>K1XLL6</accession>